<feature type="region of interest" description="Disordered" evidence="10">
    <location>
        <begin position="227"/>
        <end position="316"/>
    </location>
</feature>
<dbReference type="GO" id="GO:0005737">
    <property type="term" value="C:cytoplasm"/>
    <property type="evidence" value="ECO:0007669"/>
    <property type="project" value="UniProtKB-SubCell"/>
</dbReference>
<sequence length="633" mass="68729">MTEEEGSSKAEPRDDARTLLAASALTIVRIKRRRDDPAEPEIILEAAGTHRNKQPRYDEVLLQFQGLSVMGAAAPSAPPATRQRFRRLRTMEVSIFEALSENEVLRLLRTQSLAAPNTSNDDAVKQMAADTAAGVVAYAGVSGCLGPTPGRYDLGLGQTSEPLHDTGQQRRVPVKAAHVPSRESRIAALRMSQKQAATAARYKQIRRRRETVAGEGAGTGLLHMYELERLPPTKPPGSTSGRGVNRNRPWKGALEDKLPPLGQVAQLTQQEQQPLRDSNTCSESSKSPAMLRQAQPPQPQPQQAASSVQVARTREEEDLLQRYAPLVDEVMKSLSVQNPQAVRRIPARPKRAMKAGPSTEAVAATAPVPQPAAASSSMETPVVEQAQAVAGDSIMTEATATGSSASEAGQTTSSLMDAATAEGMDGAERRMSDDGDSFVYDVYVPVHDDDAGSADEEMWPWLDAPSVVDLAVPVIAVAENDDEFFWAGQLDAEAADTEEHDSEDSNAESYYANSYPDEESSYANDGVSGGDDEELDEVDPADVGGGCSWGTALAMRRRQGSFSDEDEDGEDGDAEDEEIFGRRCHGQRVRHAKMLSCYRAAEDDYSEHSSYLSEEEGERREAEGRRHRAMFLR</sequence>
<dbReference type="OrthoDB" id="544797at2759"/>
<feature type="compositionally biased region" description="Acidic residues" evidence="10">
    <location>
        <begin position="530"/>
        <end position="540"/>
    </location>
</feature>
<dbReference type="AlphaFoldDB" id="A0A8J4FYD7"/>
<evidence type="ECO:0000256" key="7">
    <source>
        <dbReference type="ARBA" id="ARBA00022490"/>
    </source>
</evidence>
<name>A0A8J4FYD7_9CHLO</name>
<evidence type="ECO:0000256" key="9">
    <source>
        <dbReference type="ARBA" id="ARBA00023242"/>
    </source>
</evidence>
<evidence type="ECO:0000313" key="11">
    <source>
        <dbReference type="EMBL" id="GIL94184.1"/>
    </source>
</evidence>
<dbReference type="GO" id="GO:0005634">
    <property type="term" value="C:nucleus"/>
    <property type="evidence" value="ECO:0007669"/>
    <property type="project" value="UniProtKB-SubCell"/>
</dbReference>
<feature type="compositionally biased region" description="Acidic residues" evidence="10">
    <location>
        <begin position="494"/>
        <end position="506"/>
    </location>
</feature>
<dbReference type="GO" id="GO:0015031">
    <property type="term" value="P:protein transport"/>
    <property type="evidence" value="ECO:0007669"/>
    <property type="project" value="UniProtKB-KW"/>
</dbReference>
<keyword evidence="9" id="KW-0539">Nucleus</keyword>
<gene>
    <name evidence="11" type="ORF">Vretimale_328</name>
</gene>
<accession>A0A8J4FYD7</accession>
<feature type="region of interest" description="Disordered" evidence="10">
    <location>
        <begin position="558"/>
        <end position="578"/>
    </location>
</feature>
<protein>
    <recommendedName>
        <fullName evidence="5">Probable RNA polymerase II nuclear localization protein SLC7A6OS</fullName>
    </recommendedName>
</protein>
<feature type="compositionally biased region" description="Low complexity" evidence="10">
    <location>
        <begin position="301"/>
        <end position="311"/>
    </location>
</feature>
<comment type="similarity">
    <text evidence="4">Belongs to the IWR1/SLC7A6OS family.</text>
</comment>
<feature type="region of interest" description="Disordered" evidence="10">
    <location>
        <begin position="603"/>
        <end position="633"/>
    </location>
</feature>
<feature type="region of interest" description="Disordered" evidence="10">
    <location>
        <begin position="346"/>
        <end position="380"/>
    </location>
</feature>
<feature type="compositionally biased region" description="Low complexity" evidence="10">
    <location>
        <begin position="357"/>
        <end position="377"/>
    </location>
</feature>
<evidence type="ECO:0000256" key="6">
    <source>
        <dbReference type="ARBA" id="ARBA00022448"/>
    </source>
</evidence>
<comment type="caution">
    <text evidence="11">The sequence shown here is derived from an EMBL/GenBank/DDBJ whole genome shotgun (WGS) entry which is preliminary data.</text>
</comment>
<organism evidence="11 12">
    <name type="scientific">Volvox reticuliferus</name>
    <dbReference type="NCBI Taxonomy" id="1737510"/>
    <lineage>
        <taxon>Eukaryota</taxon>
        <taxon>Viridiplantae</taxon>
        <taxon>Chlorophyta</taxon>
        <taxon>core chlorophytes</taxon>
        <taxon>Chlorophyceae</taxon>
        <taxon>CS clade</taxon>
        <taxon>Chlamydomonadales</taxon>
        <taxon>Volvocaceae</taxon>
        <taxon>Volvox</taxon>
    </lineage>
</organism>
<evidence type="ECO:0000256" key="8">
    <source>
        <dbReference type="ARBA" id="ARBA00022927"/>
    </source>
</evidence>
<evidence type="ECO:0000256" key="1">
    <source>
        <dbReference type="ARBA" id="ARBA00003202"/>
    </source>
</evidence>
<keyword evidence="7" id="KW-0963">Cytoplasm</keyword>
<dbReference type="Proteomes" id="UP000722791">
    <property type="component" value="Unassembled WGS sequence"/>
</dbReference>
<comment type="subcellular location">
    <subcellularLocation>
        <location evidence="3">Cytoplasm</location>
    </subcellularLocation>
    <subcellularLocation>
        <location evidence="2">Nucleus</location>
    </subcellularLocation>
</comment>
<reference evidence="11" key="1">
    <citation type="journal article" date="2021" name="Proc. Natl. Acad. Sci. U.S.A.">
        <title>Three genomes in the algal genus Volvox reveal the fate of a haploid sex-determining region after a transition to homothallism.</title>
        <authorList>
            <person name="Yamamoto K."/>
            <person name="Hamaji T."/>
            <person name="Kawai-Toyooka H."/>
            <person name="Matsuzaki R."/>
            <person name="Takahashi F."/>
            <person name="Nishimura Y."/>
            <person name="Kawachi M."/>
            <person name="Noguchi H."/>
            <person name="Minakuchi Y."/>
            <person name="Umen J.G."/>
            <person name="Toyoda A."/>
            <person name="Nozaki H."/>
        </authorList>
    </citation>
    <scope>NUCLEOTIDE SEQUENCE</scope>
    <source>
        <strain evidence="11">NIES-3785</strain>
    </source>
</reference>
<evidence type="ECO:0000256" key="4">
    <source>
        <dbReference type="ARBA" id="ARBA00010218"/>
    </source>
</evidence>
<dbReference type="PANTHER" id="PTHR31196:SF2">
    <property type="entry name" value="RNA POLYMERASE II NUCLEAR LOCALIZATION PROTEIN SLC7A6OS-RELATED"/>
    <property type="match status" value="1"/>
</dbReference>
<feature type="region of interest" description="Disordered" evidence="10">
    <location>
        <begin position="494"/>
        <end position="546"/>
    </location>
</feature>
<dbReference type="Pfam" id="PF08574">
    <property type="entry name" value="Iwr1"/>
    <property type="match status" value="1"/>
</dbReference>
<keyword evidence="6" id="KW-0813">Transport</keyword>
<proteinExistence type="inferred from homology"/>
<evidence type="ECO:0000313" key="12">
    <source>
        <dbReference type="Proteomes" id="UP000722791"/>
    </source>
</evidence>
<evidence type="ECO:0000256" key="2">
    <source>
        <dbReference type="ARBA" id="ARBA00004123"/>
    </source>
</evidence>
<dbReference type="PANTHER" id="PTHR31196">
    <property type="entry name" value="RNA POLYMERASE II NUCLEAR LOCALIZATION PROTEIN SLC7A6OS-RELATED"/>
    <property type="match status" value="1"/>
</dbReference>
<evidence type="ECO:0000256" key="3">
    <source>
        <dbReference type="ARBA" id="ARBA00004496"/>
    </source>
</evidence>
<dbReference type="InterPro" id="IPR040218">
    <property type="entry name" value="SLC7A6OS"/>
</dbReference>
<feature type="compositionally biased region" description="Acidic residues" evidence="10">
    <location>
        <begin position="563"/>
        <end position="578"/>
    </location>
</feature>
<feature type="compositionally biased region" description="Polar residues" evidence="10">
    <location>
        <begin position="265"/>
        <end position="287"/>
    </location>
</feature>
<dbReference type="EMBL" id="BNCQ01000001">
    <property type="protein sequence ID" value="GIL94184.1"/>
    <property type="molecule type" value="Genomic_DNA"/>
</dbReference>
<dbReference type="InterPro" id="IPR013883">
    <property type="entry name" value="TF_Iwr1_dom"/>
</dbReference>
<comment type="function">
    <text evidence="1">Directs RNA polymerase II nuclear import.</text>
</comment>
<keyword evidence="8" id="KW-0653">Protein transport</keyword>
<evidence type="ECO:0000256" key="5">
    <source>
        <dbReference type="ARBA" id="ARBA00017036"/>
    </source>
</evidence>
<evidence type="ECO:0000256" key="10">
    <source>
        <dbReference type="SAM" id="MobiDB-lite"/>
    </source>
</evidence>